<dbReference type="GO" id="GO:0022857">
    <property type="term" value="F:transmembrane transporter activity"/>
    <property type="evidence" value="ECO:0007669"/>
    <property type="project" value="InterPro"/>
</dbReference>
<evidence type="ECO:0000256" key="7">
    <source>
        <dbReference type="ARBA" id="ARBA00037727"/>
    </source>
</evidence>
<dbReference type="Proteomes" id="UP000887574">
    <property type="component" value="Unplaced"/>
</dbReference>
<comment type="function">
    <text evidence="7">Putative solute transporter.</text>
</comment>
<evidence type="ECO:0000256" key="6">
    <source>
        <dbReference type="ARBA" id="ARBA00023136"/>
    </source>
</evidence>
<dbReference type="InterPro" id="IPR009262">
    <property type="entry name" value="SLC35_F1/F2/F6"/>
</dbReference>
<keyword evidence="4 9" id="KW-0812">Transmembrane</keyword>
<dbReference type="InterPro" id="IPR052221">
    <property type="entry name" value="SLC35F_Transporter"/>
</dbReference>
<evidence type="ECO:0000256" key="9">
    <source>
        <dbReference type="SAM" id="Phobius"/>
    </source>
</evidence>
<feature type="transmembrane region" description="Helical" evidence="9">
    <location>
        <begin position="226"/>
        <end position="245"/>
    </location>
</feature>
<dbReference type="SUPFAM" id="SSF103481">
    <property type="entry name" value="Multidrug resistance efflux transporter EmrE"/>
    <property type="match status" value="1"/>
</dbReference>
<accession>A0A915DAP7</accession>
<feature type="transmembrane region" description="Helical" evidence="9">
    <location>
        <begin position="310"/>
        <end position="328"/>
    </location>
</feature>
<feature type="transmembrane region" description="Helical" evidence="9">
    <location>
        <begin position="430"/>
        <end position="448"/>
    </location>
</feature>
<feature type="transmembrane region" description="Helical" evidence="9">
    <location>
        <begin position="190"/>
        <end position="206"/>
    </location>
</feature>
<dbReference type="PANTHER" id="PTHR14233:SF4">
    <property type="entry name" value="SOLUTE CARRIER FAMILY 35 MEMBER F2"/>
    <property type="match status" value="1"/>
</dbReference>
<keyword evidence="5 9" id="KW-1133">Transmembrane helix</keyword>
<keyword evidence="3" id="KW-0813">Transport</keyword>
<feature type="transmembrane region" description="Helical" evidence="9">
    <location>
        <begin position="376"/>
        <end position="396"/>
    </location>
</feature>
<organism evidence="10 11">
    <name type="scientific">Ditylenchus dipsaci</name>
    <dbReference type="NCBI Taxonomy" id="166011"/>
    <lineage>
        <taxon>Eukaryota</taxon>
        <taxon>Metazoa</taxon>
        <taxon>Ecdysozoa</taxon>
        <taxon>Nematoda</taxon>
        <taxon>Chromadorea</taxon>
        <taxon>Rhabditida</taxon>
        <taxon>Tylenchina</taxon>
        <taxon>Tylenchomorpha</taxon>
        <taxon>Sphaerularioidea</taxon>
        <taxon>Anguinidae</taxon>
        <taxon>Anguininae</taxon>
        <taxon>Ditylenchus</taxon>
    </lineage>
</organism>
<sequence>MDSSIPSEPSKDINLTASNETQTTKNAFLHVEVNDQENKPTCSAPRENLEEAGLEPVDLQEIKNDVEDALKKRASCTPPALSSPSISIPSPQFPSQYQSAYQLQHRQSRLASMPVFPRMSTLPDASSSSSDSSQPLYCPCASECCHNQNCKRTFQALALGQLMSLCLCGTGIGSQMLANNKFNAPAAQSFLNYFFLAFVYGIIVFFRTGEQRSFFKVLRLRGWKYLLLAFIDVEANYFIVYAYQFTNLTSIQLLDCFTIPVVMLLSWLFLSVRYMVSHITGVAICLIGIVLIIYTDAAAGKGLEGGSNRVLGDLLCLGATILYGIANVCEEFLVKQNDRIEYLGMVGLFGSIICGTQLAIFEHSQLANFQWTSNSIAMYMLFTICMFCFYSLVTVVMQKTSALMFNLSVLTADFYSLMAGIYLFGMVFQTLYFVSFVVVLLGSSVYSYQKTREKSRKERECLCRTFGFCCPWVPLCCGDCRPKADYTVQDAKLIDLFLLCLWNFAVNHIPLVLVPASIYQQIFTSIALCRQLNVPIAVSDEITHTFLQLPAFANAQHIHFMNTSASENVVELLPKQILEWCKKEVKRVFLDSNVRKRDDLRC</sequence>
<evidence type="ECO:0000256" key="2">
    <source>
        <dbReference type="ARBA" id="ARBA00007863"/>
    </source>
</evidence>
<dbReference type="GO" id="GO:0016020">
    <property type="term" value="C:membrane"/>
    <property type="evidence" value="ECO:0007669"/>
    <property type="project" value="UniProtKB-SubCell"/>
</dbReference>
<keyword evidence="6 9" id="KW-0472">Membrane</keyword>
<keyword evidence="10" id="KW-1185">Reference proteome</keyword>
<dbReference type="AlphaFoldDB" id="A0A915DAP7"/>
<feature type="transmembrane region" description="Helical" evidence="9">
    <location>
        <begin position="251"/>
        <end position="272"/>
    </location>
</feature>
<evidence type="ECO:0000256" key="4">
    <source>
        <dbReference type="ARBA" id="ARBA00022692"/>
    </source>
</evidence>
<proteinExistence type="inferred from homology"/>
<feature type="region of interest" description="Disordered" evidence="8">
    <location>
        <begin position="1"/>
        <end position="23"/>
    </location>
</feature>
<feature type="transmembrane region" description="Helical" evidence="9">
    <location>
        <begin position="156"/>
        <end position="178"/>
    </location>
</feature>
<feature type="transmembrane region" description="Helical" evidence="9">
    <location>
        <begin position="340"/>
        <end position="361"/>
    </location>
</feature>
<dbReference type="PANTHER" id="PTHR14233">
    <property type="entry name" value="DUF914-RELATED"/>
    <property type="match status" value="1"/>
</dbReference>
<evidence type="ECO:0000256" key="3">
    <source>
        <dbReference type="ARBA" id="ARBA00022448"/>
    </source>
</evidence>
<dbReference type="Pfam" id="PF06027">
    <property type="entry name" value="SLC35F"/>
    <property type="match status" value="1"/>
</dbReference>
<comment type="subcellular location">
    <subcellularLocation>
        <location evidence="1">Membrane</location>
        <topology evidence="1">Multi-pass membrane protein</topology>
    </subcellularLocation>
</comment>
<dbReference type="WBParaSite" id="jg17267.1">
    <property type="protein sequence ID" value="jg17267.1"/>
    <property type="gene ID" value="jg17267"/>
</dbReference>
<reference evidence="11" key="1">
    <citation type="submission" date="2022-11" db="UniProtKB">
        <authorList>
            <consortium name="WormBaseParasite"/>
        </authorList>
    </citation>
    <scope>IDENTIFICATION</scope>
</reference>
<protein>
    <submittedName>
        <fullName evidence="11">Solute carrier family 35 member F1</fullName>
    </submittedName>
</protein>
<evidence type="ECO:0000256" key="8">
    <source>
        <dbReference type="SAM" id="MobiDB-lite"/>
    </source>
</evidence>
<name>A0A915DAP7_9BILA</name>
<evidence type="ECO:0000313" key="11">
    <source>
        <dbReference type="WBParaSite" id="jg17267.1"/>
    </source>
</evidence>
<feature type="transmembrane region" description="Helical" evidence="9">
    <location>
        <begin position="279"/>
        <end position="298"/>
    </location>
</feature>
<evidence type="ECO:0000256" key="5">
    <source>
        <dbReference type="ARBA" id="ARBA00022989"/>
    </source>
</evidence>
<comment type="similarity">
    <text evidence="2">Belongs to the SLC35F solute transporter family.</text>
</comment>
<evidence type="ECO:0000313" key="10">
    <source>
        <dbReference type="Proteomes" id="UP000887574"/>
    </source>
</evidence>
<feature type="transmembrane region" description="Helical" evidence="9">
    <location>
        <begin position="403"/>
        <end position="424"/>
    </location>
</feature>
<evidence type="ECO:0000256" key="1">
    <source>
        <dbReference type="ARBA" id="ARBA00004141"/>
    </source>
</evidence>
<dbReference type="InterPro" id="IPR037185">
    <property type="entry name" value="EmrE-like"/>
</dbReference>